<dbReference type="PANTHER" id="PTHR43330:SF15">
    <property type="entry name" value="METHIONINE AMINOPEPTIDASE"/>
    <property type="match status" value="1"/>
</dbReference>
<dbReference type="InterPro" id="IPR000994">
    <property type="entry name" value="Pept_M24"/>
</dbReference>
<comment type="catalytic activity">
    <reaction evidence="9 11">
        <text>Release of N-terminal amino acids, preferentially methionine, from peptides and arylamides.</text>
        <dbReference type="EC" id="3.4.11.18"/>
    </reaction>
</comment>
<dbReference type="NCBIfam" id="TIGR00500">
    <property type="entry name" value="met_pdase_I"/>
    <property type="match status" value="1"/>
</dbReference>
<evidence type="ECO:0000256" key="1">
    <source>
        <dbReference type="ARBA" id="ARBA00004496"/>
    </source>
</evidence>
<dbReference type="GO" id="GO:0006508">
    <property type="term" value="P:proteolysis"/>
    <property type="evidence" value="ECO:0007669"/>
    <property type="project" value="UniProtKB-KW"/>
</dbReference>
<dbReference type="Pfam" id="PF00557">
    <property type="entry name" value="Peptidase_M24"/>
    <property type="match status" value="1"/>
</dbReference>
<dbReference type="PROSITE" id="PS52013">
    <property type="entry name" value="ZF_C6H2"/>
    <property type="match status" value="1"/>
</dbReference>
<evidence type="ECO:0000256" key="2">
    <source>
        <dbReference type="ARBA" id="ARBA00022438"/>
    </source>
</evidence>
<evidence type="ECO:0000256" key="6">
    <source>
        <dbReference type="ARBA" id="ARBA00022771"/>
    </source>
</evidence>
<dbReference type="GO" id="GO:0070006">
    <property type="term" value="F:metalloaminopeptidase activity"/>
    <property type="evidence" value="ECO:0007669"/>
    <property type="project" value="UniProtKB-UniRule"/>
</dbReference>
<feature type="domain" description="C6H2-type" evidence="13">
    <location>
        <begin position="11"/>
        <end position="65"/>
    </location>
</feature>
<keyword evidence="6 10" id="KW-0863">Zinc-finger</keyword>
<comment type="function">
    <text evidence="9 11">Cotranslationally removes the N-terminal methionine from nascent proteins. The N-terminal methionine is often cleaved when the second residue in the primary sequence is small and uncharged (Met-Ala-, Cys, Gly, Pro, Ser, Thr, or Val).</text>
</comment>
<dbReference type="Proteomes" id="UP000799750">
    <property type="component" value="Unassembled WGS sequence"/>
</dbReference>
<comment type="similarity">
    <text evidence="9 10">Belongs to the peptidase M24A family. Methionine aminopeptidase type 1 subfamily.</text>
</comment>
<feature type="binding site" evidence="9">
    <location>
        <position position="214"/>
    </location>
    <ligand>
        <name>Zn(2+)</name>
        <dbReference type="ChEBI" id="CHEBI:29105"/>
        <label>3</label>
    </ligand>
</feature>
<feature type="binding site" evidence="9">
    <location>
        <position position="225"/>
    </location>
    <ligand>
        <name>Zn(2+)</name>
        <dbReference type="ChEBI" id="CHEBI:29105"/>
        <label>4</label>
        <note>catalytic</note>
    </ligand>
</feature>
<feature type="binding site" evidence="9">
    <location>
        <position position="298"/>
    </location>
    <ligand>
        <name>a protein</name>
        <dbReference type="ChEBI" id="CHEBI:16541"/>
    </ligand>
    <ligandPart>
        <name>N-terminal L-methionine residue</name>
        <dbReference type="ChEBI" id="CHEBI:64731"/>
    </ligandPart>
</feature>
<proteinExistence type="inferred from homology"/>
<feature type="binding site" evidence="9">
    <location>
        <position position="291"/>
    </location>
    <ligand>
        <name>Zn(2+)</name>
        <dbReference type="ChEBI" id="CHEBI:29105"/>
        <label>4</label>
        <note>catalytic</note>
    </ligand>
</feature>
<evidence type="ECO:0000256" key="3">
    <source>
        <dbReference type="ARBA" id="ARBA00022490"/>
    </source>
</evidence>
<keyword evidence="2 9" id="KW-0031">Aminopeptidase</keyword>
<protein>
    <recommendedName>
        <fullName evidence="11">Methionine aminopeptidase</fullName>
        <ecNumber evidence="11">3.4.11.18</ecNumber>
    </recommendedName>
</protein>
<dbReference type="PANTHER" id="PTHR43330">
    <property type="entry name" value="METHIONINE AMINOPEPTIDASE"/>
    <property type="match status" value="1"/>
</dbReference>
<dbReference type="InterPro" id="IPR002467">
    <property type="entry name" value="Pept_M24A_MAP1"/>
</dbReference>
<dbReference type="Gene3D" id="3.90.230.10">
    <property type="entry name" value="Creatinase/methionine aminopeptidase superfamily"/>
    <property type="match status" value="1"/>
</dbReference>
<feature type="binding site" evidence="9">
    <location>
        <position position="355"/>
    </location>
    <ligand>
        <name>Zn(2+)</name>
        <dbReference type="ChEBI" id="CHEBI:29105"/>
        <label>3</label>
    </ligand>
</feature>
<comment type="cofactor">
    <cofactor evidence="9">
        <name>Zn(2+)</name>
        <dbReference type="ChEBI" id="CHEBI:29105"/>
    </cofactor>
    <cofactor evidence="9">
        <name>Co(2+)</name>
        <dbReference type="ChEBI" id="CHEBI:48828"/>
    </cofactor>
    <cofactor evidence="9">
        <name>Mn(2+)</name>
        <dbReference type="ChEBI" id="CHEBI:29035"/>
    </cofactor>
    <cofactor evidence="9">
        <name>Fe(2+)</name>
        <dbReference type="ChEBI" id="CHEBI:29033"/>
    </cofactor>
    <text evidence="9">Binds 2 divalent metal cations per subunit. Has a high-affinity and a low affinity metal-binding site. The true nature of the physiological cofactor is under debate. The enzyme is active with zinc, cobalt, manganese or divalent iron ions. Has high activity with zinc; zinc cofactor is transferred into the active site region by the ZNG1 zinc chaperone.</text>
</comment>
<dbReference type="InterPro" id="IPR036005">
    <property type="entry name" value="Creatinase/aminopeptidase-like"/>
</dbReference>
<keyword evidence="8" id="KW-0862">Zinc</keyword>
<evidence type="ECO:0000313" key="15">
    <source>
        <dbReference type="Proteomes" id="UP000799750"/>
    </source>
</evidence>
<evidence type="ECO:0000259" key="13">
    <source>
        <dbReference type="PROSITE" id="PS52013"/>
    </source>
</evidence>
<dbReference type="EC" id="3.4.11.18" evidence="11"/>
<dbReference type="GO" id="GO:0004239">
    <property type="term" value="F:initiator methionyl aminopeptidase activity"/>
    <property type="evidence" value="ECO:0007669"/>
    <property type="project" value="UniProtKB-UniRule"/>
</dbReference>
<name>A0A6A6QE01_9PEZI</name>
<evidence type="ECO:0000256" key="5">
    <source>
        <dbReference type="ARBA" id="ARBA00022723"/>
    </source>
</evidence>
<reference evidence="14" key="1">
    <citation type="journal article" date="2020" name="Stud. Mycol.">
        <title>101 Dothideomycetes genomes: a test case for predicting lifestyles and emergence of pathogens.</title>
        <authorList>
            <person name="Haridas S."/>
            <person name="Albert R."/>
            <person name="Binder M."/>
            <person name="Bloem J."/>
            <person name="Labutti K."/>
            <person name="Salamov A."/>
            <person name="Andreopoulos B."/>
            <person name="Baker S."/>
            <person name="Barry K."/>
            <person name="Bills G."/>
            <person name="Bluhm B."/>
            <person name="Cannon C."/>
            <person name="Castanera R."/>
            <person name="Culley D."/>
            <person name="Daum C."/>
            <person name="Ezra D."/>
            <person name="Gonzalez J."/>
            <person name="Henrissat B."/>
            <person name="Kuo A."/>
            <person name="Liang C."/>
            <person name="Lipzen A."/>
            <person name="Lutzoni F."/>
            <person name="Magnuson J."/>
            <person name="Mondo S."/>
            <person name="Nolan M."/>
            <person name="Ohm R."/>
            <person name="Pangilinan J."/>
            <person name="Park H.-J."/>
            <person name="Ramirez L."/>
            <person name="Alfaro M."/>
            <person name="Sun H."/>
            <person name="Tritt A."/>
            <person name="Yoshinaga Y."/>
            <person name="Zwiers L.-H."/>
            <person name="Turgeon B."/>
            <person name="Goodwin S."/>
            <person name="Spatafora J."/>
            <person name="Crous P."/>
            <person name="Grigoriev I."/>
        </authorList>
    </citation>
    <scope>NUCLEOTIDE SEQUENCE</scope>
    <source>
        <strain evidence="14">CBS 269.34</strain>
    </source>
</reference>
<dbReference type="CDD" id="cd01086">
    <property type="entry name" value="MetAP1"/>
    <property type="match status" value="1"/>
</dbReference>
<sequence>MDDMSSEPPSKRKCLGTDCENDAGALQCPTCLKLGIKDSYFCSQDCFKRNWNQHKTIHKTVQGNTQNVTRTYNPFPTHSFTGPVRPVYPLSAKRSVPKSINHPDWAETGIPKGEKRLSKTKIDILDAKGQEAMRKVCRLAREVLDITAAELKPGITTDYLDEICHNACVERNSYPSPLNYNHFPKSLCTSPNEVVCHGIPDQRVLLDGDILNLDISIYHEGYHADLNETYYVGDRAKADPDSVRVIETTRECLDKAIELVKPGTPIREFGKVIEKHAKSRNCSVVATWGGHGINTEFHPPPWIPHYAKNRAVGVCKPGMTFTIEPILTLGKPSEVYWPDDWTNATVDGKRTAQFEHTLLVTETGVEVLTAANENSPGGAIPLPTAPNETAKADGRSTV</sequence>
<feature type="binding site" evidence="9">
    <location>
        <position position="225"/>
    </location>
    <ligand>
        <name>Zn(2+)</name>
        <dbReference type="ChEBI" id="CHEBI:29105"/>
        <label>3</label>
    </ligand>
</feature>
<comment type="subunit">
    <text evidence="9">Associates with the 60S ribosomal subunit of the 80S translational complex.</text>
</comment>
<dbReference type="GO" id="GO:0008270">
    <property type="term" value="F:zinc ion binding"/>
    <property type="evidence" value="ECO:0007669"/>
    <property type="project" value="UniProtKB-KW"/>
</dbReference>
<dbReference type="InterPro" id="IPR001714">
    <property type="entry name" value="Pept_M24_MAP"/>
</dbReference>
<dbReference type="GO" id="GO:0005829">
    <property type="term" value="C:cytosol"/>
    <property type="evidence" value="ECO:0007669"/>
    <property type="project" value="TreeGrafter"/>
</dbReference>
<evidence type="ECO:0000256" key="11">
    <source>
        <dbReference type="RuleBase" id="RU003653"/>
    </source>
</evidence>
<feature type="binding site" evidence="9">
    <location>
        <position position="324"/>
    </location>
    <ligand>
        <name>Zn(2+)</name>
        <dbReference type="ChEBI" id="CHEBI:29105"/>
        <label>4</label>
        <note>catalytic</note>
    </ligand>
</feature>
<evidence type="ECO:0000256" key="7">
    <source>
        <dbReference type="ARBA" id="ARBA00022801"/>
    </source>
</evidence>
<keyword evidence="7 9" id="KW-0378">Hydrolase</keyword>
<keyword evidence="15" id="KW-1185">Reference proteome</keyword>
<feature type="binding site" evidence="9">
    <location>
        <position position="355"/>
    </location>
    <ligand>
        <name>Zn(2+)</name>
        <dbReference type="ChEBI" id="CHEBI:29105"/>
        <label>4</label>
        <note>catalytic</note>
    </ligand>
</feature>
<dbReference type="InterPro" id="IPR031615">
    <property type="entry name" value="Zfn-C6H2"/>
</dbReference>
<gene>
    <name evidence="14" type="ORF">BU16DRAFT_495265</name>
</gene>
<keyword evidence="5 9" id="KW-0479">Metal-binding</keyword>
<dbReference type="EMBL" id="MU004198">
    <property type="protein sequence ID" value="KAF2489873.1"/>
    <property type="molecule type" value="Genomic_DNA"/>
</dbReference>
<keyword evidence="3 9" id="KW-0963">Cytoplasm</keyword>
<dbReference type="OrthoDB" id="3209743at2759"/>
<evidence type="ECO:0000256" key="10">
    <source>
        <dbReference type="PROSITE-ProRule" id="PRU01357"/>
    </source>
</evidence>
<evidence type="ECO:0000256" key="8">
    <source>
        <dbReference type="ARBA" id="ARBA00022833"/>
    </source>
</evidence>
<dbReference type="AlphaFoldDB" id="A0A6A6QE01"/>
<dbReference type="Pfam" id="PF15801">
    <property type="entry name" value="zf-C6H2"/>
    <property type="match status" value="1"/>
</dbReference>
<evidence type="ECO:0000256" key="9">
    <source>
        <dbReference type="HAMAP-Rule" id="MF_03174"/>
    </source>
</evidence>
<dbReference type="HAMAP" id="MF_01974">
    <property type="entry name" value="MetAP_1"/>
    <property type="match status" value="1"/>
</dbReference>
<feature type="region of interest" description="Disordered" evidence="12">
    <location>
        <begin position="374"/>
        <end position="398"/>
    </location>
</feature>
<comment type="cofactor">
    <cofactor evidence="11">
        <name>Co(2+)</name>
        <dbReference type="ChEBI" id="CHEBI:48828"/>
    </cofactor>
    <cofactor evidence="11">
        <name>Zn(2+)</name>
        <dbReference type="ChEBI" id="CHEBI:29105"/>
    </cofactor>
    <cofactor evidence="11">
        <name>Mn(2+)</name>
        <dbReference type="ChEBI" id="CHEBI:29035"/>
    </cofactor>
    <cofactor evidence="11">
        <name>Fe(2+)</name>
        <dbReference type="ChEBI" id="CHEBI:29033"/>
    </cofactor>
    <text evidence="11">Binds 2 divalent metal cations per subunit. Has a high-affinity and a low affinity metal-binding site. The true nature of the physiological cofactor is under debate. The enzyme is active with cobalt, zinc, manganese or divalent iron ions.</text>
</comment>
<evidence type="ECO:0000256" key="4">
    <source>
        <dbReference type="ARBA" id="ARBA00022670"/>
    </source>
</evidence>
<dbReference type="FunFam" id="3.90.230.10:FF:000010">
    <property type="entry name" value="Methionine aminopeptidase"/>
    <property type="match status" value="1"/>
</dbReference>
<dbReference type="SUPFAM" id="SSF55920">
    <property type="entry name" value="Creatinase/aminopeptidase"/>
    <property type="match status" value="1"/>
</dbReference>
<evidence type="ECO:0000313" key="14">
    <source>
        <dbReference type="EMBL" id="KAF2489873.1"/>
    </source>
</evidence>
<accession>A0A6A6QE01</accession>
<organism evidence="14 15">
    <name type="scientific">Lophium mytilinum</name>
    <dbReference type="NCBI Taxonomy" id="390894"/>
    <lineage>
        <taxon>Eukaryota</taxon>
        <taxon>Fungi</taxon>
        <taxon>Dikarya</taxon>
        <taxon>Ascomycota</taxon>
        <taxon>Pezizomycotina</taxon>
        <taxon>Dothideomycetes</taxon>
        <taxon>Pleosporomycetidae</taxon>
        <taxon>Mytilinidiales</taxon>
        <taxon>Mytilinidiaceae</taxon>
        <taxon>Lophium</taxon>
    </lineage>
</organism>
<evidence type="ECO:0000256" key="12">
    <source>
        <dbReference type="SAM" id="MobiDB-lite"/>
    </source>
</evidence>
<feature type="binding site" evidence="9">
    <location>
        <position position="197"/>
    </location>
    <ligand>
        <name>a protein</name>
        <dbReference type="ChEBI" id="CHEBI:16541"/>
    </ligand>
    <ligandPart>
        <name>N-terminal L-methionine residue</name>
        <dbReference type="ChEBI" id="CHEBI:64731"/>
    </ligandPart>
</feature>
<dbReference type="PRINTS" id="PR00599">
    <property type="entry name" value="MAPEPTIDASE"/>
</dbReference>
<comment type="subcellular location">
    <subcellularLocation>
        <location evidence="1 9">Cytoplasm</location>
    </subcellularLocation>
</comment>
<keyword evidence="4 9" id="KW-0645">Protease</keyword>